<dbReference type="RefSeq" id="WP_124088167.1">
    <property type="nucleotide sequence ID" value="NZ_UXAW01000096.1"/>
</dbReference>
<proteinExistence type="predicted"/>
<sequence>MSHKPVTERRWLKSVIAASAEPLPSFPWMRGQRRQPEMRSTIAPVIAATGGRRILPLFGRFTGVAAR</sequence>
<dbReference type="Proteomes" id="UP000277498">
    <property type="component" value="Unassembled WGS sequence"/>
</dbReference>
<dbReference type="EMBL" id="UXAW01000096">
    <property type="protein sequence ID" value="VDC32859.1"/>
    <property type="molecule type" value="Genomic_DNA"/>
</dbReference>
<accession>A0A3P5XM82</accession>
<dbReference type="OrthoDB" id="7873492at2"/>
<organism evidence="1 2">
    <name type="scientific">Pseudogemmobacter humi</name>
    <dbReference type="NCBI Taxonomy" id="2483812"/>
    <lineage>
        <taxon>Bacteria</taxon>
        <taxon>Pseudomonadati</taxon>
        <taxon>Pseudomonadota</taxon>
        <taxon>Alphaproteobacteria</taxon>
        <taxon>Rhodobacterales</taxon>
        <taxon>Paracoccaceae</taxon>
        <taxon>Pseudogemmobacter</taxon>
    </lineage>
</organism>
<evidence type="ECO:0000313" key="1">
    <source>
        <dbReference type="EMBL" id="VDC32859.1"/>
    </source>
</evidence>
<dbReference type="AlphaFoldDB" id="A0A3P5XM82"/>
<reference evidence="1 2" key="1">
    <citation type="submission" date="2018-11" db="EMBL/GenBank/DDBJ databases">
        <authorList>
            <person name="Criscuolo A."/>
        </authorList>
    </citation>
    <scope>NUCLEOTIDE SEQUENCE [LARGE SCALE GENOMIC DNA]</scope>
    <source>
        <strain evidence="1">ACIP111625</strain>
    </source>
</reference>
<gene>
    <name evidence="1" type="ORF">XINFAN_03464</name>
</gene>
<keyword evidence="2" id="KW-1185">Reference proteome</keyword>
<name>A0A3P5XM82_9RHOB</name>
<evidence type="ECO:0000313" key="2">
    <source>
        <dbReference type="Proteomes" id="UP000277498"/>
    </source>
</evidence>
<protein>
    <submittedName>
        <fullName evidence="1">Uncharacterized protein</fullName>
    </submittedName>
</protein>